<organism evidence="3 4">
    <name type="scientific">Vibrio marinisediminis</name>
    <dbReference type="NCBI Taxonomy" id="2758441"/>
    <lineage>
        <taxon>Bacteria</taxon>
        <taxon>Pseudomonadati</taxon>
        <taxon>Pseudomonadota</taxon>
        <taxon>Gammaproteobacteria</taxon>
        <taxon>Vibrionales</taxon>
        <taxon>Vibrionaceae</taxon>
        <taxon>Vibrio</taxon>
    </lineage>
</organism>
<feature type="domain" description="Glycosyl transferase family 1" evidence="1">
    <location>
        <begin position="177"/>
        <end position="312"/>
    </location>
</feature>
<proteinExistence type="predicted"/>
<dbReference type="SUPFAM" id="SSF53756">
    <property type="entry name" value="UDP-Glycosyltransferase/glycogen phosphorylase"/>
    <property type="match status" value="1"/>
</dbReference>
<keyword evidence="4" id="KW-1185">Reference proteome</keyword>
<dbReference type="CDD" id="cd03801">
    <property type="entry name" value="GT4_PimA-like"/>
    <property type="match status" value="1"/>
</dbReference>
<evidence type="ECO:0000313" key="3">
    <source>
        <dbReference type="EMBL" id="MBA5763541.1"/>
    </source>
</evidence>
<keyword evidence="3" id="KW-0808">Transferase</keyword>
<dbReference type="Pfam" id="PF13579">
    <property type="entry name" value="Glyco_trans_4_4"/>
    <property type="match status" value="1"/>
</dbReference>
<dbReference type="GO" id="GO:0016757">
    <property type="term" value="F:glycosyltransferase activity"/>
    <property type="evidence" value="ECO:0007669"/>
    <property type="project" value="InterPro"/>
</dbReference>
<dbReference type="Proteomes" id="UP000571701">
    <property type="component" value="Unassembled WGS sequence"/>
</dbReference>
<protein>
    <submittedName>
        <fullName evidence="3">Glycosyltransferase family 4 protein</fullName>
    </submittedName>
</protein>
<dbReference type="GO" id="GO:1901135">
    <property type="term" value="P:carbohydrate derivative metabolic process"/>
    <property type="evidence" value="ECO:0007669"/>
    <property type="project" value="UniProtKB-ARBA"/>
</dbReference>
<evidence type="ECO:0000259" key="2">
    <source>
        <dbReference type="Pfam" id="PF13579"/>
    </source>
</evidence>
<comment type="caution">
    <text evidence="3">The sequence shown here is derived from an EMBL/GenBank/DDBJ whole genome shotgun (WGS) entry which is preliminary data.</text>
</comment>
<reference evidence="3 4" key="1">
    <citation type="submission" date="2020-07" db="EMBL/GenBank/DDBJ databases">
        <title>Vibrio marinisediminis sp. nov., isolated from marine sediment.</title>
        <authorList>
            <person name="Ji X."/>
        </authorList>
    </citation>
    <scope>NUCLEOTIDE SEQUENCE [LARGE SCALE GENOMIC DNA]</scope>
    <source>
        <strain evidence="3 4">404</strain>
    </source>
</reference>
<dbReference type="AlphaFoldDB" id="A0A7W2FSP4"/>
<dbReference type="PANTHER" id="PTHR12526">
    <property type="entry name" value="GLYCOSYLTRANSFERASE"/>
    <property type="match status" value="1"/>
</dbReference>
<evidence type="ECO:0000259" key="1">
    <source>
        <dbReference type="Pfam" id="PF00534"/>
    </source>
</evidence>
<gene>
    <name evidence="3" type="ORF">H2O73_14355</name>
</gene>
<dbReference type="Pfam" id="PF00534">
    <property type="entry name" value="Glycos_transf_1"/>
    <property type="match status" value="1"/>
</dbReference>
<feature type="domain" description="Glycosyltransferase subfamily 4-like N-terminal" evidence="2">
    <location>
        <begin position="19"/>
        <end position="152"/>
    </location>
</feature>
<dbReference type="InterPro" id="IPR001296">
    <property type="entry name" value="Glyco_trans_1"/>
</dbReference>
<name>A0A7W2FSP4_9VIBR</name>
<evidence type="ECO:0000313" key="4">
    <source>
        <dbReference type="Proteomes" id="UP000571701"/>
    </source>
</evidence>
<dbReference type="RefSeq" id="WP_182109552.1">
    <property type="nucleotide sequence ID" value="NZ_JACFYF010000009.1"/>
</dbReference>
<sequence length="342" mass="38161">MKNHRGNEVWLIIDSRQFGGIETHVLQLAAGLLTHNQPVKVWLITQYDVPSPLCEKLETLGVPYQYLGSNTCRAIQNLIQFVQTQLPIALHAHGYKANLVAKIAKLITGTKLISTYHAGETPKGRVRLYDWLDRVSAGIANHALTVSRAIGKKVPTQTHYLENFIDVDKLGLSHGENIAFVGRLSAEKAPERFVQLAKQFPKQLFHVYGTGNLAHSLQETATGNVHFHGHQADMSTVWPNISLLMICSHYEGLPMVALEAMSRGIVVISTAVGEMPQLIDHQHNGFIAQNEQQLKECLTLWFSLSANEQQFIRGNALKSIHQHYSQQAIIPKLLSLYEPSNC</sequence>
<dbReference type="InterPro" id="IPR028098">
    <property type="entry name" value="Glyco_trans_4-like_N"/>
</dbReference>
<dbReference type="EMBL" id="JACFYF010000009">
    <property type="protein sequence ID" value="MBA5763541.1"/>
    <property type="molecule type" value="Genomic_DNA"/>
</dbReference>
<dbReference type="Gene3D" id="3.40.50.2000">
    <property type="entry name" value="Glycogen Phosphorylase B"/>
    <property type="match status" value="2"/>
</dbReference>
<accession>A0A7W2FSP4</accession>